<dbReference type="SUPFAM" id="SSF51306">
    <property type="entry name" value="LexA/Signal peptidase"/>
    <property type="match status" value="1"/>
</dbReference>
<dbReference type="GO" id="GO:0006465">
    <property type="term" value="P:signal peptide processing"/>
    <property type="evidence" value="ECO:0007669"/>
    <property type="project" value="InterPro"/>
</dbReference>
<organism evidence="6 7">
    <name type="scientific">Enterococcus rotai</name>
    <dbReference type="NCBI Taxonomy" id="118060"/>
    <lineage>
        <taxon>Bacteria</taxon>
        <taxon>Bacillati</taxon>
        <taxon>Bacillota</taxon>
        <taxon>Bacilli</taxon>
        <taxon>Lactobacillales</taxon>
        <taxon>Enterococcaceae</taxon>
        <taxon>Enterococcus</taxon>
    </lineage>
</organism>
<protein>
    <recommendedName>
        <fullName evidence="3">Signal peptidase I</fullName>
        <ecNumber evidence="3">3.4.21.89</ecNumber>
    </recommendedName>
</protein>
<sequence>MKQTKKTKVRRQSLKATPNRELSQPKKRKKNVVDQKKRKSKKSNDPTKKSSSRKKRPTKKYINRKREEQKQLVKELIVSLSLLLGLLVIVQSLLFSFPLVEGYGMTPLLNDGERVIVRKTKEIKRFDLVYIRESGTKRTMVRRVIGLPEEEIAYQNDQLLVNQKPIVERFLKKELNEAKVEQRLLTDNFSLRTVTDESRLPKDSYFILGDNRHYAADSRNFGWIEKKDILGIVKARISPMHQITSF</sequence>
<dbReference type="InterPro" id="IPR019533">
    <property type="entry name" value="Peptidase_S26"/>
</dbReference>
<evidence type="ECO:0000313" key="6">
    <source>
        <dbReference type="EMBL" id="ALS38582.1"/>
    </source>
</evidence>
<evidence type="ECO:0000259" key="5">
    <source>
        <dbReference type="Pfam" id="PF10502"/>
    </source>
</evidence>
<dbReference type="EMBL" id="CP013655">
    <property type="protein sequence ID" value="ALS38582.1"/>
    <property type="molecule type" value="Genomic_DNA"/>
</dbReference>
<dbReference type="PANTHER" id="PTHR43390">
    <property type="entry name" value="SIGNAL PEPTIDASE I"/>
    <property type="match status" value="1"/>
</dbReference>
<name>A0A0U2WTI1_9ENTE</name>
<dbReference type="NCBIfam" id="TIGR02227">
    <property type="entry name" value="sigpep_I_bact"/>
    <property type="match status" value="1"/>
</dbReference>
<feature type="domain" description="Peptidase S26" evidence="5">
    <location>
        <begin position="74"/>
        <end position="236"/>
    </location>
</feature>
<dbReference type="PANTHER" id="PTHR43390:SF1">
    <property type="entry name" value="CHLOROPLAST PROCESSING PEPTIDASE"/>
    <property type="match status" value="1"/>
</dbReference>
<comment type="subcellular location">
    <subcellularLocation>
        <location evidence="1">Cell membrane</location>
        <topology evidence="1">Single-pass type II membrane protein</topology>
    </subcellularLocation>
    <subcellularLocation>
        <location evidence="3">Membrane</location>
        <topology evidence="3">Single-pass type II membrane protein</topology>
    </subcellularLocation>
</comment>
<dbReference type="GO" id="GO:0009003">
    <property type="term" value="F:signal peptidase activity"/>
    <property type="evidence" value="ECO:0007669"/>
    <property type="project" value="UniProtKB-EC"/>
</dbReference>
<evidence type="ECO:0000256" key="2">
    <source>
        <dbReference type="ARBA" id="ARBA00009370"/>
    </source>
</evidence>
<dbReference type="STRING" id="118060.ATZ35_15925"/>
<feature type="compositionally biased region" description="Basic residues" evidence="4">
    <location>
        <begin position="50"/>
        <end position="63"/>
    </location>
</feature>
<feature type="compositionally biased region" description="Basic residues" evidence="4">
    <location>
        <begin position="25"/>
        <end position="41"/>
    </location>
</feature>
<dbReference type="Pfam" id="PF10502">
    <property type="entry name" value="Peptidase_S26"/>
    <property type="match status" value="1"/>
</dbReference>
<dbReference type="InterPro" id="IPR036286">
    <property type="entry name" value="LexA/Signal_pep-like_sf"/>
</dbReference>
<proteinExistence type="inferred from homology"/>
<keyword evidence="7" id="KW-1185">Reference proteome</keyword>
<feature type="compositionally biased region" description="Basic residues" evidence="4">
    <location>
        <begin position="1"/>
        <end position="13"/>
    </location>
</feature>
<dbReference type="RefSeq" id="WP_208928119.1">
    <property type="nucleotide sequence ID" value="NZ_CP013655.1"/>
</dbReference>
<evidence type="ECO:0000256" key="1">
    <source>
        <dbReference type="ARBA" id="ARBA00004401"/>
    </source>
</evidence>
<dbReference type="KEGG" id="erx:ATZ35_15925"/>
<dbReference type="PRINTS" id="PR00727">
    <property type="entry name" value="LEADERPTASE"/>
</dbReference>
<accession>A0A0U2WTI1</accession>
<reference evidence="7" key="1">
    <citation type="submission" date="2015-12" db="EMBL/GenBank/DDBJ databases">
        <authorList>
            <person name="Lauer A."/>
            <person name="Humrighouse B."/>
            <person name="Loparev V."/>
            <person name="Shewmaker P.L."/>
            <person name="Whitney A.M."/>
            <person name="McLaughlin R.W."/>
        </authorList>
    </citation>
    <scope>NUCLEOTIDE SEQUENCE [LARGE SCALE GENOMIC DNA]</scope>
    <source>
        <strain evidence="7">LMG 26678</strain>
    </source>
</reference>
<evidence type="ECO:0000313" key="7">
    <source>
        <dbReference type="Proteomes" id="UP000067523"/>
    </source>
</evidence>
<dbReference type="Gene3D" id="2.10.109.10">
    <property type="entry name" value="Umud Fragment, subunit A"/>
    <property type="match status" value="1"/>
</dbReference>
<gene>
    <name evidence="6" type="ORF">ATZ35_15925</name>
</gene>
<comment type="catalytic activity">
    <reaction evidence="3">
        <text>Cleavage of hydrophobic, N-terminal signal or leader sequences from secreted and periplasmic proteins.</text>
        <dbReference type="EC" id="3.4.21.89"/>
    </reaction>
</comment>
<dbReference type="AlphaFoldDB" id="A0A0U2WTI1"/>
<dbReference type="GO" id="GO:0004252">
    <property type="term" value="F:serine-type endopeptidase activity"/>
    <property type="evidence" value="ECO:0007669"/>
    <property type="project" value="InterPro"/>
</dbReference>
<dbReference type="Proteomes" id="UP000067523">
    <property type="component" value="Chromosome"/>
</dbReference>
<comment type="similarity">
    <text evidence="2 3">Belongs to the peptidase S26 family.</text>
</comment>
<keyword evidence="3" id="KW-0645">Protease</keyword>
<keyword evidence="3" id="KW-0378">Hydrolase</keyword>
<dbReference type="EC" id="3.4.21.89" evidence="3"/>
<evidence type="ECO:0000256" key="4">
    <source>
        <dbReference type="SAM" id="MobiDB-lite"/>
    </source>
</evidence>
<dbReference type="GO" id="GO:0005886">
    <property type="term" value="C:plasma membrane"/>
    <property type="evidence" value="ECO:0007669"/>
    <property type="project" value="UniProtKB-SubCell"/>
</dbReference>
<feature type="region of interest" description="Disordered" evidence="4">
    <location>
        <begin position="1"/>
        <end position="65"/>
    </location>
</feature>
<dbReference type="CDD" id="cd06530">
    <property type="entry name" value="S26_SPase_I"/>
    <property type="match status" value="1"/>
</dbReference>
<dbReference type="InterPro" id="IPR000223">
    <property type="entry name" value="Pept_S26A_signal_pept_1"/>
</dbReference>
<evidence type="ECO:0000256" key="3">
    <source>
        <dbReference type="RuleBase" id="RU362042"/>
    </source>
</evidence>